<dbReference type="EMBL" id="CP142149">
    <property type="protein sequence ID" value="WSE27298.1"/>
    <property type="molecule type" value="Genomic_DNA"/>
</dbReference>
<evidence type="ECO:0000313" key="2">
    <source>
        <dbReference type="Proteomes" id="UP001330812"/>
    </source>
</evidence>
<proteinExistence type="predicted"/>
<keyword evidence="2" id="KW-1185">Reference proteome</keyword>
<accession>A0ABZ1HYV7</accession>
<reference evidence="1 2" key="1">
    <citation type="journal article" date="2015" name="Int. J. Syst. Evol. Microbiol.">
        <title>Amycolatopsis rhabdoformis sp. nov., an actinomycete isolated from a tropical forest soil.</title>
        <authorList>
            <person name="Souza W.R."/>
            <person name="Silva R.E."/>
            <person name="Goodfellow M."/>
            <person name="Busarakam K."/>
            <person name="Figueiro F.S."/>
            <person name="Ferreira D."/>
            <person name="Rodrigues-Filho E."/>
            <person name="Moraes L.A.B."/>
            <person name="Zucchi T.D."/>
        </authorList>
    </citation>
    <scope>NUCLEOTIDE SEQUENCE [LARGE SCALE GENOMIC DNA]</scope>
    <source>
        <strain evidence="1 2">NCIMB 14900</strain>
    </source>
</reference>
<evidence type="ECO:0000313" key="1">
    <source>
        <dbReference type="EMBL" id="WSE27298.1"/>
    </source>
</evidence>
<organism evidence="1 2">
    <name type="scientific">Amycolatopsis rhabdoformis</name>
    <dbReference type="NCBI Taxonomy" id="1448059"/>
    <lineage>
        <taxon>Bacteria</taxon>
        <taxon>Bacillati</taxon>
        <taxon>Actinomycetota</taxon>
        <taxon>Actinomycetes</taxon>
        <taxon>Pseudonocardiales</taxon>
        <taxon>Pseudonocardiaceae</taxon>
        <taxon>Amycolatopsis</taxon>
    </lineage>
</organism>
<sequence>MPRWVLLDVHRVEATVLHPGDVAWALRRLRHHVHNPWRLEVHRLDDCPCGENLIRWTLQSALRALPGRSRAALRAIIKPLDAELRRRTVLDYSAPPDWPWWQQRRPRGARGHGA</sequence>
<dbReference type="Proteomes" id="UP001330812">
    <property type="component" value="Chromosome"/>
</dbReference>
<dbReference type="RefSeq" id="WP_326566311.1">
    <property type="nucleotide sequence ID" value="NZ_CP142149.1"/>
</dbReference>
<name>A0ABZ1HYV7_9PSEU</name>
<protein>
    <submittedName>
        <fullName evidence="1">Uncharacterized protein</fullName>
    </submittedName>
</protein>
<gene>
    <name evidence="1" type="ORF">VSH64_31115</name>
</gene>